<accession>A0A1I1SQU2</accession>
<dbReference type="SMART" id="SM00065">
    <property type="entry name" value="GAF"/>
    <property type="match status" value="1"/>
</dbReference>
<dbReference type="PROSITE" id="PS50109">
    <property type="entry name" value="HIS_KIN"/>
    <property type="match status" value="1"/>
</dbReference>
<dbReference type="GO" id="GO:0006355">
    <property type="term" value="P:regulation of DNA-templated transcription"/>
    <property type="evidence" value="ECO:0007669"/>
    <property type="project" value="InterPro"/>
</dbReference>
<dbReference type="GO" id="GO:0009584">
    <property type="term" value="P:detection of visible light"/>
    <property type="evidence" value="ECO:0007669"/>
    <property type="project" value="InterPro"/>
</dbReference>
<dbReference type="Gene3D" id="3.30.450.20">
    <property type="entry name" value="PAS domain"/>
    <property type="match status" value="1"/>
</dbReference>
<dbReference type="Gene3D" id="1.10.287.130">
    <property type="match status" value="1"/>
</dbReference>
<dbReference type="Gene3D" id="3.30.565.10">
    <property type="entry name" value="Histidine kinase-like ATPase, C-terminal domain"/>
    <property type="match status" value="1"/>
</dbReference>
<evidence type="ECO:0000256" key="2">
    <source>
        <dbReference type="ARBA" id="ARBA00006402"/>
    </source>
</evidence>
<evidence type="ECO:0000313" key="13">
    <source>
        <dbReference type="EMBL" id="SFD47078.1"/>
    </source>
</evidence>
<dbReference type="Pfam" id="PF00360">
    <property type="entry name" value="PHY"/>
    <property type="match status" value="1"/>
</dbReference>
<keyword evidence="8 13" id="KW-0418">Kinase</keyword>
<dbReference type="OrthoDB" id="9766459at2"/>
<dbReference type="InterPro" id="IPR016132">
    <property type="entry name" value="Phyto_chromo_attachment"/>
</dbReference>
<keyword evidence="6" id="KW-0716">Sensory transduction</keyword>
<dbReference type="InterPro" id="IPR003661">
    <property type="entry name" value="HisK_dim/P_dom"/>
</dbReference>
<dbReference type="AlphaFoldDB" id="A0A1I1SQU2"/>
<comment type="similarity">
    <text evidence="2">In the N-terminal section; belongs to the phytochrome family.</text>
</comment>
<dbReference type="InterPro" id="IPR013515">
    <property type="entry name" value="Phytochrome_cen-reg"/>
</dbReference>
<dbReference type="InterPro" id="IPR036097">
    <property type="entry name" value="HisK_dim/P_sf"/>
</dbReference>
<evidence type="ECO:0000256" key="4">
    <source>
        <dbReference type="ARBA" id="ARBA00022543"/>
    </source>
</evidence>
<dbReference type="PANTHER" id="PTHR43304:SF1">
    <property type="entry name" value="PAC DOMAIN-CONTAINING PROTEIN"/>
    <property type="match status" value="1"/>
</dbReference>
<organism evidence="13 14">
    <name type="scientific">Flavobacterium phragmitis</name>
    <dbReference type="NCBI Taxonomy" id="739143"/>
    <lineage>
        <taxon>Bacteria</taxon>
        <taxon>Pseudomonadati</taxon>
        <taxon>Bacteroidota</taxon>
        <taxon>Flavobacteriia</taxon>
        <taxon>Flavobacteriales</taxon>
        <taxon>Flavobacteriaceae</taxon>
        <taxon>Flavobacterium</taxon>
    </lineage>
</organism>
<dbReference type="PANTHER" id="PTHR43304">
    <property type="entry name" value="PHYTOCHROME-LIKE PROTEIN CPH1"/>
    <property type="match status" value="1"/>
</dbReference>
<evidence type="ECO:0000313" key="14">
    <source>
        <dbReference type="Proteomes" id="UP000199672"/>
    </source>
</evidence>
<dbReference type="Pfam" id="PF08446">
    <property type="entry name" value="PAS_2"/>
    <property type="match status" value="1"/>
</dbReference>
<dbReference type="SUPFAM" id="SSF47384">
    <property type="entry name" value="Homodimeric domain of signal transducing histidine kinase"/>
    <property type="match status" value="1"/>
</dbReference>
<dbReference type="SUPFAM" id="SSF55781">
    <property type="entry name" value="GAF domain-like"/>
    <property type="match status" value="2"/>
</dbReference>
<evidence type="ECO:0000256" key="3">
    <source>
        <dbReference type="ARBA" id="ARBA00012438"/>
    </source>
</evidence>
<proteinExistence type="inferred from homology"/>
<dbReference type="Proteomes" id="UP000199672">
    <property type="component" value="Unassembled WGS sequence"/>
</dbReference>
<dbReference type="InterPro" id="IPR043150">
    <property type="entry name" value="Phytochrome_PHY_sf"/>
</dbReference>
<dbReference type="RefSeq" id="WP_091495098.1">
    <property type="nucleotide sequence ID" value="NZ_FOMH01000008.1"/>
</dbReference>
<reference evidence="14" key="1">
    <citation type="submission" date="2016-10" db="EMBL/GenBank/DDBJ databases">
        <authorList>
            <person name="Varghese N."/>
            <person name="Submissions S."/>
        </authorList>
    </citation>
    <scope>NUCLEOTIDE SEQUENCE [LARGE SCALE GENOMIC DNA]</scope>
    <source>
        <strain evidence="14">CGMCC 1.10370</strain>
    </source>
</reference>
<dbReference type="Gene3D" id="3.30.450.40">
    <property type="match status" value="1"/>
</dbReference>
<dbReference type="CDD" id="cd00082">
    <property type="entry name" value="HisKA"/>
    <property type="match status" value="1"/>
</dbReference>
<dbReference type="STRING" id="739143.SAMN05216297_10899"/>
<dbReference type="Pfam" id="PF01590">
    <property type="entry name" value="GAF"/>
    <property type="match status" value="1"/>
</dbReference>
<evidence type="ECO:0000256" key="6">
    <source>
        <dbReference type="ARBA" id="ARBA00022606"/>
    </source>
</evidence>
<evidence type="ECO:0000256" key="8">
    <source>
        <dbReference type="ARBA" id="ARBA00022777"/>
    </source>
</evidence>
<dbReference type="InterPro" id="IPR003018">
    <property type="entry name" value="GAF"/>
</dbReference>
<dbReference type="Pfam" id="PF02518">
    <property type="entry name" value="HATPase_c"/>
    <property type="match status" value="1"/>
</dbReference>
<keyword evidence="7" id="KW-0808">Transferase</keyword>
<dbReference type="GO" id="GO:0009881">
    <property type="term" value="F:photoreceptor activity"/>
    <property type="evidence" value="ECO:0007669"/>
    <property type="project" value="UniProtKB-KW"/>
</dbReference>
<dbReference type="EMBL" id="FOMH01000008">
    <property type="protein sequence ID" value="SFD47078.1"/>
    <property type="molecule type" value="Genomic_DNA"/>
</dbReference>
<dbReference type="InterPro" id="IPR029016">
    <property type="entry name" value="GAF-like_dom_sf"/>
</dbReference>
<evidence type="ECO:0000259" key="11">
    <source>
        <dbReference type="PROSITE" id="PS50046"/>
    </source>
</evidence>
<comment type="catalytic activity">
    <reaction evidence="1">
        <text>ATP + protein L-histidine = ADP + protein N-phospho-L-histidine.</text>
        <dbReference type="EC" id="2.7.13.3"/>
    </reaction>
</comment>
<keyword evidence="5" id="KW-0597">Phosphoprotein</keyword>
<keyword evidence="9" id="KW-0157">Chromophore</keyword>
<dbReference type="PRINTS" id="PR01033">
    <property type="entry name" value="PHYTOCHROME"/>
</dbReference>
<dbReference type="InterPro" id="IPR013654">
    <property type="entry name" value="PAS_2"/>
</dbReference>
<name>A0A1I1SQU2_9FLAO</name>
<dbReference type="SUPFAM" id="SSF55874">
    <property type="entry name" value="ATPase domain of HSP90 chaperone/DNA topoisomerase II/histidine kinase"/>
    <property type="match status" value="1"/>
</dbReference>
<feature type="domain" description="Histidine kinase" evidence="12">
    <location>
        <begin position="528"/>
        <end position="751"/>
    </location>
</feature>
<sequence length="758" mass="86250">MKIRDIVNRDIVTLTNCEHEPIHIPGQIQPHGFLLGITQDWKIDFCTENIASYFDVTHNQVLGKDFSAVFGLVAEQEIVAYIKGDEVQDAFPLEIELLGRLFQINVHISGGIYVLEAELLFADQEKLADAYKQTIQFVSQMNKTKSLKDLCALVAQGTREITGYDRVMIYRFDEQYNGEVFAEDCREDLEPFLGLHYPHTDIPAQARELYIKNQLRLIVDINYVPVPIFTVDDKEGKNLDLSLSILRSTSPIHVEYLKNIGVGATLTISLIHHGKLWGLIACHHYSEKNISPEIRLAAKLQGQFITSQIDIRQSNDEYINAQKTIVALEQLTSIDLPVVKESLQRIIETPQLLEISNASGVAILSKNKIFKTGITPADDEILSLIEKIINKTKSEIFYTNKISDHFPEFAENANLAGIIYHSIGINGHVLWFRPETVSEINWGGDPEKSIIKDRNGLHPRNSFNIWKQIVKNQSSPWKQYEINAASQYAHTLQNQLILIMLSEEEEKYRNQSEILKETNSELENINWISTHDLQEPLRKIQLITSKMLGELDAISTESISNSLQRVSKSANRMSGLLEDILKYTRIKNTRDTLHEVDLNKILKSTIKEMHESIKESNATIEYENLPEVHAIGFLMRQLFINILQNSLKYASAERQPKIKITASQEPVLIHDRYKVYCHWVCFSDNGIGFEPQYAESIFKVFTRLHPQEEYTGSGIGLALCKKIMQAVGGDIKAEGKPNEGTDIIIYFPCDPEDTLTTL</sequence>
<dbReference type="InterPro" id="IPR052162">
    <property type="entry name" value="Sensor_kinase/Photoreceptor"/>
</dbReference>
<dbReference type="PROSITE" id="PS50046">
    <property type="entry name" value="PHYTOCHROME_2"/>
    <property type="match status" value="1"/>
</dbReference>
<evidence type="ECO:0000256" key="7">
    <source>
        <dbReference type="ARBA" id="ARBA00022679"/>
    </source>
</evidence>
<keyword evidence="14" id="KW-1185">Reference proteome</keyword>
<evidence type="ECO:0000256" key="1">
    <source>
        <dbReference type="ARBA" id="ARBA00000085"/>
    </source>
</evidence>
<dbReference type="EC" id="2.7.13.3" evidence="3"/>
<dbReference type="GO" id="GO:0000155">
    <property type="term" value="F:phosphorelay sensor kinase activity"/>
    <property type="evidence" value="ECO:0007669"/>
    <property type="project" value="InterPro"/>
</dbReference>
<dbReference type="InterPro" id="IPR035965">
    <property type="entry name" value="PAS-like_dom_sf"/>
</dbReference>
<dbReference type="SMART" id="SM00387">
    <property type="entry name" value="HATPase_c"/>
    <property type="match status" value="1"/>
</dbReference>
<evidence type="ECO:0000259" key="12">
    <source>
        <dbReference type="PROSITE" id="PS50109"/>
    </source>
</evidence>
<dbReference type="InterPro" id="IPR005467">
    <property type="entry name" value="His_kinase_dom"/>
</dbReference>
<dbReference type="InterPro" id="IPR036890">
    <property type="entry name" value="HATPase_C_sf"/>
</dbReference>
<evidence type="ECO:0000256" key="10">
    <source>
        <dbReference type="ARBA" id="ARBA00023170"/>
    </source>
</evidence>
<evidence type="ECO:0000256" key="9">
    <source>
        <dbReference type="ARBA" id="ARBA00022991"/>
    </source>
</evidence>
<evidence type="ECO:0000256" key="5">
    <source>
        <dbReference type="ARBA" id="ARBA00022553"/>
    </source>
</evidence>
<dbReference type="InterPro" id="IPR001294">
    <property type="entry name" value="Phytochrome"/>
</dbReference>
<keyword evidence="4" id="KW-0600">Photoreceptor protein</keyword>
<gene>
    <name evidence="13" type="ORF">SAMN05216297_10899</name>
</gene>
<feature type="domain" description="Phytochrome chromophore attachment site" evidence="11">
    <location>
        <begin position="146"/>
        <end position="303"/>
    </location>
</feature>
<dbReference type="SUPFAM" id="SSF55785">
    <property type="entry name" value="PYP-like sensor domain (PAS domain)"/>
    <property type="match status" value="1"/>
</dbReference>
<dbReference type="Gene3D" id="3.30.450.270">
    <property type="match status" value="1"/>
</dbReference>
<protein>
    <recommendedName>
        <fullName evidence="3">histidine kinase</fullName>
        <ecNumber evidence="3">2.7.13.3</ecNumber>
    </recommendedName>
</protein>
<keyword evidence="10" id="KW-0675">Receptor</keyword>
<dbReference type="InterPro" id="IPR003594">
    <property type="entry name" value="HATPase_dom"/>
</dbReference>